<dbReference type="AlphaFoldDB" id="A0A4P6MLM3"/>
<dbReference type="EMBL" id="CP034841">
    <property type="protein sequence ID" value="QBF34515.1"/>
    <property type="molecule type" value="Genomic_DNA"/>
</dbReference>
<feature type="region of interest" description="Disordered" evidence="2">
    <location>
        <begin position="28"/>
        <end position="74"/>
    </location>
</feature>
<dbReference type="PROSITE" id="PS51257">
    <property type="entry name" value="PROKAR_LIPOPROTEIN"/>
    <property type="match status" value="1"/>
</dbReference>
<keyword evidence="4" id="KW-1185">Reference proteome</keyword>
<organism evidence="3 4">
    <name type="scientific">Mycoplasmopsis phocirhinis</name>
    <dbReference type="NCBI Taxonomy" id="142650"/>
    <lineage>
        <taxon>Bacteria</taxon>
        <taxon>Bacillati</taxon>
        <taxon>Mycoplasmatota</taxon>
        <taxon>Mycoplasmoidales</taxon>
        <taxon>Metamycoplasmataceae</taxon>
        <taxon>Mycoplasmopsis</taxon>
    </lineage>
</organism>
<evidence type="ECO:0008006" key="5">
    <source>
        <dbReference type="Google" id="ProtNLM"/>
    </source>
</evidence>
<reference evidence="3 4" key="1">
    <citation type="submission" date="2019-01" db="EMBL/GenBank/DDBJ databases">
        <title>Complete sequence and annotation of the Mycoplasma phocirhinis strain 852T genome.</title>
        <authorList>
            <person name="Frasca S.Jr."/>
            <person name="Kutish G.F."/>
            <person name="Castellanos Gell J."/>
            <person name="Michaels D.L."/>
            <person name="Brown D.R."/>
        </authorList>
    </citation>
    <scope>NUCLEOTIDE SEQUENCE [LARGE SCALE GENOMIC DNA]</scope>
    <source>
        <strain evidence="3 4">852</strain>
    </source>
</reference>
<feature type="coiled-coil region" evidence="1">
    <location>
        <begin position="158"/>
        <end position="188"/>
    </location>
</feature>
<dbReference type="RefSeq" id="WP_130429293.1">
    <property type="nucleotide sequence ID" value="NZ_CP034841.1"/>
</dbReference>
<evidence type="ECO:0000256" key="2">
    <source>
        <dbReference type="SAM" id="MobiDB-lite"/>
    </source>
</evidence>
<evidence type="ECO:0000313" key="4">
    <source>
        <dbReference type="Proteomes" id="UP000289326"/>
    </source>
</evidence>
<feature type="compositionally biased region" description="Low complexity" evidence="2">
    <location>
        <begin position="98"/>
        <end position="110"/>
    </location>
</feature>
<feature type="region of interest" description="Disordered" evidence="2">
    <location>
        <begin position="90"/>
        <end position="110"/>
    </location>
</feature>
<dbReference type="KEGG" id="mphi:EG856_01045"/>
<evidence type="ECO:0000313" key="3">
    <source>
        <dbReference type="EMBL" id="QBF34515.1"/>
    </source>
</evidence>
<protein>
    <recommendedName>
        <fullName evidence="5">Lipoprotein</fullName>
    </recommendedName>
</protein>
<evidence type="ECO:0000256" key="1">
    <source>
        <dbReference type="SAM" id="Coils"/>
    </source>
</evidence>
<gene>
    <name evidence="3" type="ORF">EG856_01045</name>
</gene>
<keyword evidence="1" id="KW-0175">Coiled coil</keyword>
<dbReference type="Proteomes" id="UP000289326">
    <property type="component" value="Chromosome"/>
</dbReference>
<name>A0A4P6MLM3_9BACT</name>
<sequence>MKIKKHFLTLTLSTTIFTPLLMVSCQKNNKTQSDSSKKNNTKQVNQQHNSTNQINTQNSHSSNQTDSNSNQNNIESDNKITQKMIQNKTNNEPKQENDQNLGTDNNDNNTTLNTLKQKSIELIKEIKTIFSFKRWTQLIPNTTQLEQNILNTINKFNEQQLNEQIKLQQQLLTQINKAQQELNKAKGKDNVAIKEKLKLFLEYVSSSEFANLYLNSATFALNWEKLIFTEIYDTIDENTSKFISNEIENFHTLTKNKYRNENIQSLKQKYLDYLDILITQATNFIESGGISKEPSQLLNKIDEMDEQQLTAILDGYTNAFVGLIQLHE</sequence>
<proteinExistence type="predicted"/>
<feature type="compositionally biased region" description="Low complexity" evidence="2">
    <location>
        <begin position="45"/>
        <end position="74"/>
    </location>
</feature>
<accession>A0A4P6MLM3</accession>